<keyword evidence="2" id="KW-1185">Reference proteome</keyword>
<dbReference type="OrthoDB" id="5653221at2"/>
<accession>A0A378LNX9</accession>
<evidence type="ECO:0000313" key="2">
    <source>
        <dbReference type="Proteomes" id="UP000255297"/>
    </source>
</evidence>
<dbReference type="EMBL" id="UGPB01000001">
    <property type="protein sequence ID" value="STY28636.1"/>
    <property type="molecule type" value="Genomic_DNA"/>
</dbReference>
<dbReference type="Proteomes" id="UP000255297">
    <property type="component" value="Unassembled WGS sequence"/>
</dbReference>
<evidence type="ECO:0000313" key="1">
    <source>
        <dbReference type="EMBL" id="STY28636.1"/>
    </source>
</evidence>
<gene>
    <name evidence="1" type="ORF">NCTC11532_00811</name>
</gene>
<organism evidence="1 2">
    <name type="scientific">Legionella wadsworthii</name>
    <dbReference type="NCBI Taxonomy" id="28088"/>
    <lineage>
        <taxon>Bacteria</taxon>
        <taxon>Pseudomonadati</taxon>
        <taxon>Pseudomonadota</taxon>
        <taxon>Gammaproteobacteria</taxon>
        <taxon>Legionellales</taxon>
        <taxon>Legionellaceae</taxon>
        <taxon>Legionella</taxon>
    </lineage>
</organism>
<dbReference type="AlphaFoldDB" id="A0A378LNX9"/>
<proteinExistence type="predicted"/>
<dbReference type="STRING" id="1122170.GCA_000701265_03137"/>
<name>A0A378LNX9_9GAMM</name>
<sequence length="99" mass="11748">MLEKYLKKGIDYKRTMDTLDIGIQLTKEKKEEKNDSRYIIQQTKEKVSLLIPEYSSYYEGSLIWANNQKKLIQELNSRRAQVELNHQEPEPFKGSQRPS</sequence>
<dbReference type="RefSeq" id="WP_133134489.1">
    <property type="nucleotide sequence ID" value="NZ_CAAAIS010000011.1"/>
</dbReference>
<reference evidence="1 2" key="1">
    <citation type="submission" date="2018-06" db="EMBL/GenBank/DDBJ databases">
        <authorList>
            <consortium name="Pathogen Informatics"/>
            <person name="Doyle S."/>
        </authorList>
    </citation>
    <scope>NUCLEOTIDE SEQUENCE [LARGE SCALE GENOMIC DNA]</scope>
    <source>
        <strain evidence="1 2">NCTC11532</strain>
    </source>
</reference>
<protein>
    <submittedName>
        <fullName evidence="1">Uncharacterized protein</fullName>
    </submittedName>
</protein>